<sequence length="433" mass="48252">MTPRIGLIGIAGPLEVGFSETPYILQRMKNQLENIAPVITNLDIIYDLQTVQKAVNFFANHDFDLLCVGVGTWSEDHHLLDFLEYYNRPVVLWALPAVETGSLCGVQQICCVLKELERPYFFVYGEPEDVKVHQKIREIAMAVTLGNHLRHSRIGVIGGRVKGMTEIAYDELEIKARTGVRIVNLDEDELIESVKNTDQLAASKLWTAIGEKVGKITVNNQTGIEALSYYFGLKKLIEEYGLDGICIKCYPRYMGKICLAYSLLAEEEIVGGCEGDVNNTVTMKILFNLTGKPVHNTDFLYPDPISQTVLFSHCGSGGFSIANDPAQIELSPVRLLNQGVCALFPARIGVVTLVNLVGRRGTFRMSALTGEAIECGMEFPGNPLKVRFQRSLEDLNEEIASQGIGHHWMAGYGDVRKELEFFCSLNKIQYYSL</sequence>
<evidence type="ECO:0008006" key="4">
    <source>
        <dbReference type="Google" id="ProtNLM"/>
    </source>
</evidence>
<dbReference type="SUPFAM" id="SSF53743">
    <property type="entry name" value="FucI/AraA N-terminal and middle domains"/>
    <property type="match status" value="1"/>
</dbReference>
<evidence type="ECO:0000256" key="2">
    <source>
        <dbReference type="ARBA" id="ARBA00023277"/>
    </source>
</evidence>
<dbReference type="SUPFAM" id="SSF50443">
    <property type="entry name" value="FucI/AraA C-terminal domain-like"/>
    <property type="match status" value="1"/>
</dbReference>
<protein>
    <recommendedName>
        <fullName evidence="4">L-fucose isomerase C-terminal domain-containing protein</fullName>
    </recommendedName>
</protein>
<dbReference type="EMBL" id="MWBQ01000231">
    <property type="protein sequence ID" value="OQA54015.1"/>
    <property type="molecule type" value="Genomic_DNA"/>
</dbReference>
<dbReference type="GO" id="GO:0016861">
    <property type="term" value="F:intramolecular oxidoreductase activity, interconverting aldoses and ketoses"/>
    <property type="evidence" value="ECO:0007669"/>
    <property type="project" value="InterPro"/>
</dbReference>
<dbReference type="GO" id="GO:0005737">
    <property type="term" value="C:cytoplasm"/>
    <property type="evidence" value="ECO:0007669"/>
    <property type="project" value="InterPro"/>
</dbReference>
<dbReference type="Proteomes" id="UP000485569">
    <property type="component" value="Unassembled WGS sequence"/>
</dbReference>
<keyword evidence="2" id="KW-0119">Carbohydrate metabolism</keyword>
<evidence type="ECO:0000313" key="3">
    <source>
        <dbReference type="EMBL" id="OQA54015.1"/>
    </source>
</evidence>
<dbReference type="InterPro" id="IPR009015">
    <property type="entry name" value="Fucose_isomerase_N/cen_sf"/>
</dbReference>
<evidence type="ECO:0000256" key="1">
    <source>
        <dbReference type="ARBA" id="ARBA00023235"/>
    </source>
</evidence>
<gene>
    <name evidence="3" type="ORF">BWY41_02290</name>
</gene>
<proteinExistence type="predicted"/>
<dbReference type="PANTHER" id="PTHR36120:SF1">
    <property type="entry name" value="L-FUCOSE ISOMERASE C-TERMINAL DOMAIN-CONTAINING PROTEIN"/>
    <property type="match status" value="1"/>
</dbReference>
<dbReference type="InterPro" id="IPR004216">
    <property type="entry name" value="Fuc/Ara_isomerase_C"/>
</dbReference>
<name>A0A1V5SHS8_9BACT</name>
<accession>A0A1V5SHS8</accession>
<keyword evidence="1" id="KW-0413">Isomerase</keyword>
<dbReference type="AlphaFoldDB" id="A0A1V5SHS8"/>
<dbReference type="GO" id="GO:0005996">
    <property type="term" value="P:monosaccharide metabolic process"/>
    <property type="evidence" value="ECO:0007669"/>
    <property type="project" value="InterPro"/>
</dbReference>
<comment type="caution">
    <text evidence="3">The sequence shown here is derived from an EMBL/GenBank/DDBJ whole genome shotgun (WGS) entry which is preliminary data.</text>
</comment>
<reference evidence="3" key="1">
    <citation type="submission" date="2017-02" db="EMBL/GenBank/DDBJ databases">
        <title>Delving into the versatile metabolic prowess of the omnipresent phylum Bacteroidetes.</title>
        <authorList>
            <person name="Nobu M.K."/>
            <person name="Mei R."/>
            <person name="Narihiro T."/>
            <person name="Kuroda K."/>
            <person name="Liu W.-T."/>
        </authorList>
    </citation>
    <scope>NUCLEOTIDE SEQUENCE</scope>
    <source>
        <strain evidence="3">ADurb.Bin276</strain>
    </source>
</reference>
<organism evidence="3">
    <name type="scientific">Candidatus Atribacter allofermentans</name>
    <dbReference type="NCBI Taxonomy" id="1852833"/>
    <lineage>
        <taxon>Bacteria</taxon>
        <taxon>Pseudomonadati</taxon>
        <taxon>Atribacterota</taxon>
        <taxon>Atribacteria</taxon>
        <taxon>Atribacterales</taxon>
        <taxon>Atribacteraceae</taxon>
        <taxon>Atribacter</taxon>
    </lineage>
</organism>
<dbReference type="PANTHER" id="PTHR36120">
    <property type="entry name" value="FUCOSE ISOMERASE"/>
    <property type="match status" value="1"/>
</dbReference>